<feature type="transmembrane region" description="Helical" evidence="7">
    <location>
        <begin position="461"/>
        <end position="479"/>
    </location>
</feature>
<feature type="transmembrane region" description="Helical" evidence="7">
    <location>
        <begin position="119"/>
        <end position="139"/>
    </location>
</feature>
<evidence type="ECO:0000313" key="8">
    <source>
        <dbReference type="EMBL" id="SFV65920.1"/>
    </source>
</evidence>
<feature type="transmembrane region" description="Helical" evidence="7">
    <location>
        <begin position="384"/>
        <end position="404"/>
    </location>
</feature>
<keyword evidence="3" id="KW-0813">Transport</keyword>
<feature type="transmembrane region" description="Helical" evidence="7">
    <location>
        <begin position="21"/>
        <end position="41"/>
    </location>
</feature>
<dbReference type="Pfam" id="PF03092">
    <property type="entry name" value="BT1"/>
    <property type="match status" value="1"/>
</dbReference>
<dbReference type="InterPro" id="IPR036259">
    <property type="entry name" value="MFS_trans_sf"/>
</dbReference>
<dbReference type="InterPro" id="IPR039309">
    <property type="entry name" value="BT1"/>
</dbReference>
<feature type="transmembrane region" description="Helical" evidence="7">
    <location>
        <begin position="344"/>
        <end position="364"/>
    </location>
</feature>
<evidence type="ECO:0000256" key="6">
    <source>
        <dbReference type="ARBA" id="ARBA00023136"/>
    </source>
</evidence>
<keyword evidence="4 7" id="KW-0812">Transmembrane</keyword>
<feature type="transmembrane region" description="Helical" evidence="7">
    <location>
        <begin position="316"/>
        <end position="337"/>
    </location>
</feature>
<keyword evidence="6 7" id="KW-0472">Membrane</keyword>
<dbReference type="EMBL" id="FPHM01000097">
    <property type="protein sequence ID" value="SFV65920.1"/>
    <property type="molecule type" value="Genomic_DNA"/>
</dbReference>
<evidence type="ECO:0000256" key="2">
    <source>
        <dbReference type="ARBA" id="ARBA00007015"/>
    </source>
</evidence>
<accession>A0A1W1CJ50</accession>
<evidence type="ECO:0000256" key="1">
    <source>
        <dbReference type="ARBA" id="ARBA00004141"/>
    </source>
</evidence>
<dbReference type="AlphaFoldDB" id="A0A1W1CJ50"/>
<organism evidence="8">
    <name type="scientific">hydrothermal vent metagenome</name>
    <dbReference type="NCBI Taxonomy" id="652676"/>
    <lineage>
        <taxon>unclassified sequences</taxon>
        <taxon>metagenomes</taxon>
        <taxon>ecological metagenomes</taxon>
    </lineage>
</organism>
<dbReference type="PANTHER" id="PTHR31585:SF0">
    <property type="entry name" value="FOLATE-BIOPTERIN TRANSPORTER 1, CHLOROPLASTIC"/>
    <property type="match status" value="1"/>
</dbReference>
<reference evidence="8" key="1">
    <citation type="submission" date="2016-10" db="EMBL/GenBank/DDBJ databases">
        <authorList>
            <person name="de Groot N.N."/>
        </authorList>
    </citation>
    <scope>NUCLEOTIDE SEQUENCE</scope>
</reference>
<proteinExistence type="inferred from homology"/>
<evidence type="ECO:0000256" key="7">
    <source>
        <dbReference type="SAM" id="Phobius"/>
    </source>
</evidence>
<feature type="transmembrane region" description="Helical" evidence="7">
    <location>
        <begin position="160"/>
        <end position="181"/>
    </location>
</feature>
<evidence type="ECO:0000256" key="3">
    <source>
        <dbReference type="ARBA" id="ARBA00022448"/>
    </source>
</evidence>
<evidence type="ECO:0000256" key="4">
    <source>
        <dbReference type="ARBA" id="ARBA00022692"/>
    </source>
</evidence>
<feature type="transmembrane region" description="Helical" evidence="7">
    <location>
        <begin position="281"/>
        <end position="304"/>
    </location>
</feature>
<name>A0A1W1CJ50_9ZZZZ</name>
<sequence length="490" mass="54275">MNFLDVLLTPLRAIKRRYIPLLLIYFAYGTSGFTAVAETFWVKEELSLSAENLLALGVWMTVPWTIKMIFGQMVDSFAPFGSNRRFYVYVGASLMTVGTFLMIALVSEAPWCAEYSKESLYIVASLIMVMGFVMQDVVADTMSTEVIDKDQSEEDIRKELAMIQVLARLSLGFAIMFVSGLKGWLAEIYSYETMFEISLFVPVLSIIGVSLVKLNPVAPSPLNKPIFFGGFAFAVFVVLIGYNQVPFAQEIVFVVSLGVVLLMLRTLIVDLEADTIKHIQMAMIVIFVYRAMPSVGPALSWWQIDVLGFDKAFFGTLGQIGAILALLGMWISAKFIINQAIAKVLIWMTIIGSLLSLPILALYYEIHTMLGIDARTVALVDTALASPFDYIAGVLMLTLVAIYAPEGKKGTWFALMASLMNIAMSAGGIFSKYLNQIFILSREIKTEGVITTSANYNDLGLLLWTVILIGFIVPILTILKFNPDPKIKKS</sequence>
<gene>
    <name evidence="8" type="ORF">MNB_SV-13-581</name>
</gene>
<comment type="similarity">
    <text evidence="2">Belongs to the major facilitator superfamily. Folate-biopterin transporter (TC 2.A.71) family.</text>
</comment>
<feature type="transmembrane region" description="Helical" evidence="7">
    <location>
        <begin position="251"/>
        <end position="269"/>
    </location>
</feature>
<feature type="transmembrane region" description="Helical" evidence="7">
    <location>
        <begin position="86"/>
        <end position="107"/>
    </location>
</feature>
<feature type="transmembrane region" description="Helical" evidence="7">
    <location>
        <begin position="226"/>
        <end position="245"/>
    </location>
</feature>
<evidence type="ECO:0000256" key="5">
    <source>
        <dbReference type="ARBA" id="ARBA00022989"/>
    </source>
</evidence>
<feature type="transmembrane region" description="Helical" evidence="7">
    <location>
        <begin position="193"/>
        <end position="214"/>
    </location>
</feature>
<feature type="transmembrane region" description="Helical" evidence="7">
    <location>
        <begin position="53"/>
        <end position="74"/>
    </location>
</feature>
<comment type="subcellular location">
    <subcellularLocation>
        <location evidence="1">Membrane</location>
        <topology evidence="1">Multi-pass membrane protein</topology>
    </subcellularLocation>
</comment>
<dbReference type="PANTHER" id="PTHR31585">
    <property type="entry name" value="FOLATE-BIOPTERIN TRANSPORTER 1, CHLOROPLASTIC"/>
    <property type="match status" value="1"/>
</dbReference>
<protein>
    <submittedName>
        <fullName evidence="8">Folate carrier, cyanobacterial type</fullName>
    </submittedName>
</protein>
<feature type="transmembrane region" description="Helical" evidence="7">
    <location>
        <begin position="411"/>
        <end position="430"/>
    </location>
</feature>
<dbReference type="GO" id="GO:0016020">
    <property type="term" value="C:membrane"/>
    <property type="evidence" value="ECO:0007669"/>
    <property type="project" value="UniProtKB-SubCell"/>
</dbReference>
<dbReference type="SUPFAM" id="SSF103473">
    <property type="entry name" value="MFS general substrate transporter"/>
    <property type="match status" value="1"/>
</dbReference>
<keyword evidence="5 7" id="KW-1133">Transmembrane helix</keyword>